<evidence type="ECO:0000313" key="2">
    <source>
        <dbReference type="EMBL" id="OTG24825.1"/>
    </source>
</evidence>
<sequence length="202" mass="23395">MRIKLSCVGLVEMIKAWELLHEWMKFGKVEAALYNVLLSGLAKEPDYKKINLLLKEMKDKRVIRALAFIQGYPLVASGLKVILLKWTGSEFNSVPFLEVKHWFAVVVWMAVSKIAVHGCSSVWPFEMISGKSYMQVTDVNDELRQKTLIVLGDSKEKLNSNRYLFFVHFYRGPMNSKSWNKTVTDSLGLAQFQFSMVQFWFR</sequence>
<gene>
    <name evidence="2" type="ORF">HannXRQ_Chr05g0140981</name>
</gene>
<reference evidence="3" key="1">
    <citation type="journal article" date="2017" name="Nature">
        <title>The sunflower genome provides insights into oil metabolism, flowering and Asterid evolution.</title>
        <authorList>
            <person name="Badouin H."/>
            <person name="Gouzy J."/>
            <person name="Grassa C.J."/>
            <person name="Murat F."/>
            <person name="Staton S.E."/>
            <person name="Cottret L."/>
            <person name="Lelandais-Briere C."/>
            <person name="Owens G.L."/>
            <person name="Carrere S."/>
            <person name="Mayjonade B."/>
            <person name="Legrand L."/>
            <person name="Gill N."/>
            <person name="Kane N.C."/>
            <person name="Bowers J.E."/>
            <person name="Hubner S."/>
            <person name="Bellec A."/>
            <person name="Berard A."/>
            <person name="Berges H."/>
            <person name="Blanchet N."/>
            <person name="Boniface M.C."/>
            <person name="Brunel D."/>
            <person name="Catrice O."/>
            <person name="Chaidir N."/>
            <person name="Claudel C."/>
            <person name="Donnadieu C."/>
            <person name="Faraut T."/>
            <person name="Fievet G."/>
            <person name="Helmstetter N."/>
            <person name="King M."/>
            <person name="Knapp S.J."/>
            <person name="Lai Z."/>
            <person name="Le Paslier M.C."/>
            <person name="Lippi Y."/>
            <person name="Lorenzon L."/>
            <person name="Mandel J.R."/>
            <person name="Marage G."/>
            <person name="Marchand G."/>
            <person name="Marquand E."/>
            <person name="Bret-Mestries E."/>
            <person name="Morien E."/>
            <person name="Nambeesan S."/>
            <person name="Nguyen T."/>
            <person name="Pegot-Espagnet P."/>
            <person name="Pouilly N."/>
            <person name="Raftis F."/>
            <person name="Sallet E."/>
            <person name="Schiex T."/>
            <person name="Thomas J."/>
            <person name="Vandecasteele C."/>
            <person name="Vares D."/>
            <person name="Vear F."/>
            <person name="Vautrin S."/>
            <person name="Crespi M."/>
            <person name="Mangin B."/>
            <person name="Burke J.M."/>
            <person name="Salse J."/>
            <person name="Munos S."/>
            <person name="Vincourt P."/>
            <person name="Rieseberg L.H."/>
            <person name="Langlade N.B."/>
        </authorList>
    </citation>
    <scope>NUCLEOTIDE SEQUENCE [LARGE SCALE GENOMIC DNA]</scope>
    <source>
        <strain evidence="3">cv. SF193</strain>
    </source>
</reference>
<dbReference type="Proteomes" id="UP000215914">
    <property type="component" value="Chromosome 5"/>
</dbReference>
<evidence type="ECO:0008006" key="4">
    <source>
        <dbReference type="Google" id="ProtNLM"/>
    </source>
</evidence>
<feature type="transmembrane region" description="Helical" evidence="1">
    <location>
        <begin position="102"/>
        <end position="125"/>
    </location>
</feature>
<keyword evidence="3" id="KW-1185">Reference proteome</keyword>
<keyword evidence="1" id="KW-0472">Membrane</keyword>
<dbReference type="AlphaFoldDB" id="A0A251UNA7"/>
<evidence type="ECO:0000256" key="1">
    <source>
        <dbReference type="SAM" id="Phobius"/>
    </source>
</evidence>
<proteinExistence type="predicted"/>
<feature type="transmembrane region" description="Helical" evidence="1">
    <location>
        <begin position="62"/>
        <end position="82"/>
    </location>
</feature>
<accession>A0A251UNA7</accession>
<keyword evidence="1" id="KW-0812">Transmembrane</keyword>
<evidence type="ECO:0000313" key="3">
    <source>
        <dbReference type="Proteomes" id="UP000215914"/>
    </source>
</evidence>
<dbReference type="EMBL" id="CM007894">
    <property type="protein sequence ID" value="OTG24825.1"/>
    <property type="molecule type" value="Genomic_DNA"/>
</dbReference>
<dbReference type="InParanoid" id="A0A251UNA7"/>
<keyword evidence="1" id="KW-1133">Transmembrane helix</keyword>
<protein>
    <recommendedName>
        <fullName evidence="4">Pentatricopeptide repeat protein</fullName>
    </recommendedName>
</protein>
<name>A0A251UNA7_HELAN</name>
<organism evidence="2 3">
    <name type="scientific">Helianthus annuus</name>
    <name type="common">Common sunflower</name>
    <dbReference type="NCBI Taxonomy" id="4232"/>
    <lineage>
        <taxon>Eukaryota</taxon>
        <taxon>Viridiplantae</taxon>
        <taxon>Streptophyta</taxon>
        <taxon>Embryophyta</taxon>
        <taxon>Tracheophyta</taxon>
        <taxon>Spermatophyta</taxon>
        <taxon>Magnoliopsida</taxon>
        <taxon>eudicotyledons</taxon>
        <taxon>Gunneridae</taxon>
        <taxon>Pentapetalae</taxon>
        <taxon>asterids</taxon>
        <taxon>campanulids</taxon>
        <taxon>Asterales</taxon>
        <taxon>Asteraceae</taxon>
        <taxon>Asteroideae</taxon>
        <taxon>Heliantheae alliance</taxon>
        <taxon>Heliantheae</taxon>
        <taxon>Helianthus</taxon>
    </lineage>
</organism>